<dbReference type="AlphaFoldDB" id="A0A7E6EFL2"/>
<dbReference type="CTD" id="79931"/>
<dbReference type="GO" id="GO:0043122">
    <property type="term" value="P:regulation of canonical NF-kappaB signal transduction"/>
    <property type="evidence" value="ECO:0007669"/>
    <property type="project" value="UniProtKB-ARBA"/>
</dbReference>
<name>A0A7E6EFL2_9CHIR</name>
<dbReference type="Pfam" id="PF16516">
    <property type="entry name" value="CC2-LZ"/>
    <property type="match status" value="1"/>
</dbReference>
<evidence type="ECO:0000259" key="3">
    <source>
        <dbReference type="Pfam" id="PF16516"/>
    </source>
</evidence>
<feature type="domain" description="NF-kappa-B essential modulator NEMO CC2-LZ" evidence="3">
    <location>
        <begin position="258"/>
        <end position="352"/>
    </location>
</feature>
<dbReference type="Gene3D" id="1.20.5.990">
    <property type="entry name" value="Nemo cc2-lz domain - 1d5 darpin complex"/>
    <property type="match status" value="1"/>
</dbReference>
<evidence type="ECO:0000256" key="1">
    <source>
        <dbReference type="ARBA" id="ARBA00023054"/>
    </source>
</evidence>
<dbReference type="InterPro" id="IPR032419">
    <property type="entry name" value="CC2-LZ_dom"/>
</dbReference>
<keyword evidence="4" id="KW-1185">Reference proteome</keyword>
<dbReference type="GeneID" id="118502271"/>
<protein>
    <submittedName>
        <fullName evidence="5">TNFAIP3-interacting protein 3</fullName>
    </submittedName>
</protein>
<dbReference type="GO" id="GO:0005737">
    <property type="term" value="C:cytoplasm"/>
    <property type="evidence" value="ECO:0007669"/>
    <property type="project" value="UniProtKB-ARBA"/>
</dbReference>
<dbReference type="CDD" id="cd09803">
    <property type="entry name" value="UBAN"/>
    <property type="match status" value="1"/>
</dbReference>
<accession>A0A7E6EFL2</accession>
<dbReference type="GO" id="GO:0071222">
    <property type="term" value="P:cellular response to lipopolysaccharide"/>
    <property type="evidence" value="ECO:0007669"/>
    <property type="project" value="TreeGrafter"/>
</dbReference>
<feature type="region of interest" description="Disordered" evidence="2">
    <location>
        <begin position="390"/>
        <end position="435"/>
    </location>
</feature>
<proteinExistence type="predicted"/>
<dbReference type="KEGG" id="pdic:118502271"/>
<evidence type="ECO:0000313" key="5">
    <source>
        <dbReference type="RefSeq" id="XP_035890193.1"/>
    </source>
</evidence>
<dbReference type="InParanoid" id="A0A7E6EFL2"/>
<dbReference type="RefSeq" id="XP_035890193.1">
    <property type="nucleotide sequence ID" value="XM_036034300.1"/>
</dbReference>
<organism evidence="4 5">
    <name type="scientific">Phyllostomus discolor</name>
    <name type="common">pale spear-nosed bat</name>
    <dbReference type="NCBI Taxonomy" id="89673"/>
    <lineage>
        <taxon>Eukaryota</taxon>
        <taxon>Metazoa</taxon>
        <taxon>Chordata</taxon>
        <taxon>Craniata</taxon>
        <taxon>Vertebrata</taxon>
        <taxon>Euteleostomi</taxon>
        <taxon>Mammalia</taxon>
        <taxon>Eutheria</taxon>
        <taxon>Laurasiatheria</taxon>
        <taxon>Chiroptera</taxon>
        <taxon>Yangochiroptera</taxon>
        <taxon>Phyllostomidae</taxon>
        <taxon>Phyllostominae</taxon>
        <taxon>Phyllostomus</taxon>
    </lineage>
</organism>
<evidence type="ECO:0000313" key="4">
    <source>
        <dbReference type="Proteomes" id="UP000504628"/>
    </source>
</evidence>
<dbReference type="FunCoup" id="A0A7E6EFL2">
    <property type="interactions" value="21"/>
</dbReference>
<keyword evidence="1" id="KW-0175">Coiled coil</keyword>
<dbReference type="PANTHER" id="PTHR31882">
    <property type="entry name" value="TNFAIP3-INTERACTING PROTEIN COILED COIL FAMILY MEMBER"/>
    <property type="match status" value="1"/>
</dbReference>
<gene>
    <name evidence="5" type="primary">TNIP3</name>
</gene>
<dbReference type="PANTHER" id="PTHR31882:SF2">
    <property type="entry name" value="TNFAIP3-INTERACTING PROTEIN 3"/>
    <property type="match status" value="1"/>
</dbReference>
<dbReference type="FunFam" id="1.20.5.990:FF:000004">
    <property type="entry name" value="TNFAIP3 interacting protein 3"/>
    <property type="match status" value="1"/>
</dbReference>
<dbReference type="OrthoDB" id="5969558at2759"/>
<reference evidence="5" key="1">
    <citation type="submission" date="2025-08" db="UniProtKB">
        <authorList>
            <consortium name="RefSeq"/>
        </authorList>
    </citation>
    <scope>IDENTIFICATION</scope>
    <source>
        <tissue evidence="5">Muscle</tissue>
    </source>
</reference>
<feature type="compositionally biased region" description="Low complexity" evidence="2">
    <location>
        <begin position="204"/>
        <end position="227"/>
    </location>
</feature>
<sequence>MTAAMPRATQVLAGAPGCVQPTGQLLARRLEDAIAQPPPASWVRSGGRPDKSLLCGHLHKPLMPPGRLWVGEDKRAGPEPAAVGGWGMHAGAIPRDALRPGGTQSEHCALQSGPNAEAGWAQRGSWAGSGSRKLLSLLSQGFSGLGVLPGAATEVWWEHGRWFRDLPVTDAEGEPAEVRLQMQTGGGSRCDSVELDDTIRVLIERGASPAPEGAAPGATARPRSTCSPKKEKESPDEELHELKRENKLLREKNAAVNRKKEHYECEIRRLNQALQDALKIEGASFPDDCLGESEKGCGLEEMRTEMEVLKQQVQIYEEDFRRERADRERLGQEKQELQQSNRACQAQLHKLKSKLKACQMEKETLERQLKQVYLPTCCCGFGIHLRDPSVPAGPGAARDPERHPISPPKRKSPSKPCARAEGCGGSARPGPRPPGPWGSCPLPGCVASAPPSCAAAPSGVDREKACDS</sequence>
<feature type="region of interest" description="Disordered" evidence="2">
    <location>
        <begin position="204"/>
        <end position="240"/>
    </location>
</feature>
<evidence type="ECO:0000256" key="2">
    <source>
        <dbReference type="SAM" id="MobiDB-lite"/>
    </source>
</evidence>
<dbReference type="Proteomes" id="UP000504628">
    <property type="component" value="Chromosome 8"/>
</dbReference>
<dbReference type="GO" id="GO:0006357">
    <property type="term" value="P:regulation of transcription by RNA polymerase II"/>
    <property type="evidence" value="ECO:0007669"/>
    <property type="project" value="TreeGrafter"/>
</dbReference>